<sequence length="131" mass="15801">MEKRRYYISVQSKTIMEQQGDASYELEIEASADELQKLNELFELMDDFDVKTYYRAQIPAIPYHHDSENDGYDYYLKEIYNFIYKTGTEETRSHILSMKYSDLKSRMIPTRIYYAGFFRYPTQYSHIKCKS</sequence>
<dbReference type="Proteomes" id="UP001493487">
    <property type="component" value="Unassembled WGS sequence"/>
</dbReference>
<comment type="caution">
    <text evidence="1">The sequence shown here is derived from an EMBL/GenBank/DDBJ whole genome shotgun (WGS) entry which is preliminary data.</text>
</comment>
<accession>A0ABV1L230</accession>
<dbReference type="RefSeq" id="WP_232188941.1">
    <property type="nucleotide sequence ID" value="NZ_JAIOAP010000017.1"/>
</dbReference>
<gene>
    <name evidence="1" type="ORF">QJS35_27095</name>
</gene>
<keyword evidence="2" id="KW-1185">Reference proteome</keyword>
<protein>
    <submittedName>
        <fullName evidence="1">Uncharacterized protein</fullName>
    </submittedName>
</protein>
<proteinExistence type="predicted"/>
<evidence type="ECO:0000313" key="2">
    <source>
        <dbReference type="Proteomes" id="UP001493487"/>
    </source>
</evidence>
<name>A0ABV1L230_9BACL</name>
<dbReference type="EMBL" id="JASKHM010000018">
    <property type="protein sequence ID" value="MEQ4486053.1"/>
    <property type="molecule type" value="Genomic_DNA"/>
</dbReference>
<evidence type="ECO:0000313" key="1">
    <source>
        <dbReference type="EMBL" id="MEQ4486053.1"/>
    </source>
</evidence>
<organism evidence="1 2">
    <name type="scientific">Cohnella silvisoli</name>
    <dbReference type="NCBI Taxonomy" id="2873699"/>
    <lineage>
        <taxon>Bacteria</taxon>
        <taxon>Bacillati</taxon>
        <taxon>Bacillota</taxon>
        <taxon>Bacilli</taxon>
        <taxon>Bacillales</taxon>
        <taxon>Paenibacillaceae</taxon>
        <taxon>Cohnella</taxon>
    </lineage>
</organism>
<reference evidence="1 2" key="1">
    <citation type="journal article" date="2023" name="Genome Announc.">
        <title>Pan-Genome Analyses of the Genus Cohnella and Proposal of the Novel Species Cohnella silvisoli sp. nov., Isolated from Forest Soil.</title>
        <authorList>
            <person name="Wang C."/>
            <person name="Mao L."/>
            <person name="Bao G."/>
            <person name="Zhu H."/>
        </authorList>
    </citation>
    <scope>NUCLEOTIDE SEQUENCE [LARGE SCALE GENOMIC DNA]</scope>
    <source>
        <strain evidence="1 2">NL03-T5-1</strain>
    </source>
</reference>